<proteinExistence type="predicted"/>
<evidence type="ECO:0000313" key="3">
    <source>
        <dbReference type="Proteomes" id="UP000679179"/>
    </source>
</evidence>
<evidence type="ECO:0000313" key="2">
    <source>
        <dbReference type="EMBL" id="GIM30243.1"/>
    </source>
</evidence>
<dbReference type="PANTHER" id="PTHR22916:SF3">
    <property type="entry name" value="UDP-GLCNAC:BETAGAL BETA-1,3-N-ACETYLGLUCOSAMINYLTRANSFERASE-LIKE PROTEIN 1"/>
    <property type="match status" value="1"/>
</dbReference>
<dbReference type="SUPFAM" id="SSF53448">
    <property type="entry name" value="Nucleotide-diphospho-sugar transferases"/>
    <property type="match status" value="1"/>
</dbReference>
<dbReference type="RefSeq" id="WP_212904922.1">
    <property type="nucleotide sequence ID" value="NZ_BOPZ01000031.1"/>
</dbReference>
<comment type="caution">
    <text evidence="2">The sequence shown here is derived from an EMBL/GenBank/DDBJ whole genome shotgun (WGS) entry which is preliminary data.</text>
</comment>
<dbReference type="Gene3D" id="3.90.550.10">
    <property type="entry name" value="Spore Coat Polysaccharide Biosynthesis Protein SpsA, Chain A"/>
    <property type="match status" value="1"/>
</dbReference>
<evidence type="ECO:0000259" key="1">
    <source>
        <dbReference type="Pfam" id="PF00535"/>
    </source>
</evidence>
<dbReference type="Proteomes" id="UP000679179">
    <property type="component" value="Unassembled WGS sequence"/>
</dbReference>
<accession>A0A919VN56</accession>
<gene>
    <name evidence="2" type="ORF">CPJCM30710_29090</name>
</gene>
<protein>
    <submittedName>
        <fullName evidence="2">Glycosyl transferase</fullName>
    </submittedName>
</protein>
<dbReference type="PANTHER" id="PTHR22916">
    <property type="entry name" value="GLYCOSYLTRANSFERASE"/>
    <property type="match status" value="1"/>
</dbReference>
<feature type="domain" description="Glycosyltransferase 2-like" evidence="1">
    <location>
        <begin position="8"/>
        <end position="158"/>
    </location>
</feature>
<sequence length="281" mass="33059">MKYIPVISVVMSTYNERIEWIKKTIDSILIQTFSNFEFIIILDKPDNKELEDFILSYKDKRIIFVKNEKNLGLVKSLNKGISLAKGKYIARIDADDIAASNRLKEQYDFLENNIDIVLVGSNAYRIGENDEFLYYKKYLMEEDFFISKALNYRNIFFHPSLMYRTDIIKSIGCYRDIPLAEDYDLICRIIKSGYKVSNIDKPLISYRIRNNGISQSNLTKQKLMTSHVKYMYKNGLINKDTNHNMEDLSYNVNGVVNKVDDIKYKILKVIYILVKKFVYKN</sequence>
<dbReference type="AlphaFoldDB" id="A0A919VN56"/>
<dbReference type="Pfam" id="PF00535">
    <property type="entry name" value="Glycos_transf_2"/>
    <property type="match status" value="1"/>
</dbReference>
<keyword evidence="2" id="KW-0808">Transferase</keyword>
<keyword evidence="3" id="KW-1185">Reference proteome</keyword>
<dbReference type="EMBL" id="BOPZ01000031">
    <property type="protein sequence ID" value="GIM30243.1"/>
    <property type="molecule type" value="Genomic_DNA"/>
</dbReference>
<organism evidence="2 3">
    <name type="scientific">Clostridium polyendosporum</name>
    <dbReference type="NCBI Taxonomy" id="69208"/>
    <lineage>
        <taxon>Bacteria</taxon>
        <taxon>Bacillati</taxon>
        <taxon>Bacillota</taxon>
        <taxon>Clostridia</taxon>
        <taxon>Eubacteriales</taxon>
        <taxon>Clostridiaceae</taxon>
        <taxon>Clostridium</taxon>
    </lineage>
</organism>
<name>A0A919VN56_9CLOT</name>
<dbReference type="InterPro" id="IPR029044">
    <property type="entry name" value="Nucleotide-diphossugar_trans"/>
</dbReference>
<dbReference type="GO" id="GO:0016758">
    <property type="term" value="F:hexosyltransferase activity"/>
    <property type="evidence" value="ECO:0007669"/>
    <property type="project" value="UniProtKB-ARBA"/>
</dbReference>
<reference evidence="2" key="1">
    <citation type="submission" date="2021-03" db="EMBL/GenBank/DDBJ databases">
        <title>Taxonomic study of Clostridium polyendosporum from meadow-gley soil under rice.</title>
        <authorList>
            <person name="Kobayashi H."/>
            <person name="Tanizawa Y."/>
            <person name="Yagura M."/>
        </authorList>
    </citation>
    <scope>NUCLEOTIDE SEQUENCE</scope>
    <source>
        <strain evidence="2">JCM 30710</strain>
    </source>
</reference>
<dbReference type="InterPro" id="IPR001173">
    <property type="entry name" value="Glyco_trans_2-like"/>
</dbReference>